<dbReference type="CDD" id="cd06471">
    <property type="entry name" value="ACD_LpsHSP_like"/>
    <property type="match status" value="1"/>
</dbReference>
<reference evidence="4 5" key="1">
    <citation type="submission" date="2018-05" db="EMBL/GenBank/DDBJ databases">
        <title>Genomic Encyclopedia of Type Strains, Phase IV (KMG-IV): sequencing the most valuable type-strain genomes for metagenomic binning, comparative biology and taxonomic classification.</title>
        <authorList>
            <person name="Goeker M."/>
        </authorList>
    </citation>
    <scope>NUCLEOTIDE SEQUENCE [LARGE SCALE GENOMIC DNA]</scope>
    <source>
        <strain evidence="4 5">DSM 24995</strain>
    </source>
</reference>
<evidence type="ECO:0000256" key="1">
    <source>
        <dbReference type="PROSITE-ProRule" id="PRU00285"/>
    </source>
</evidence>
<dbReference type="GeneID" id="86061200"/>
<keyword evidence="5" id="KW-1185">Reference proteome</keyword>
<evidence type="ECO:0000259" key="3">
    <source>
        <dbReference type="PROSITE" id="PS01031"/>
    </source>
</evidence>
<organism evidence="4 5">
    <name type="scientific">Hungatella effluvii</name>
    <dbReference type="NCBI Taxonomy" id="1096246"/>
    <lineage>
        <taxon>Bacteria</taxon>
        <taxon>Bacillati</taxon>
        <taxon>Bacillota</taxon>
        <taxon>Clostridia</taxon>
        <taxon>Lachnospirales</taxon>
        <taxon>Lachnospiraceae</taxon>
        <taxon>Hungatella</taxon>
    </lineage>
</organism>
<protein>
    <submittedName>
        <fullName evidence="4">HSP20 family molecular chaperone IbpA</fullName>
    </submittedName>
</protein>
<evidence type="ECO:0000313" key="4">
    <source>
        <dbReference type="EMBL" id="PXX54352.1"/>
    </source>
</evidence>
<dbReference type="Gene3D" id="2.60.40.790">
    <property type="match status" value="1"/>
</dbReference>
<dbReference type="SUPFAM" id="SSF49764">
    <property type="entry name" value="HSP20-like chaperones"/>
    <property type="match status" value="1"/>
</dbReference>
<feature type="domain" description="SHSP" evidence="3">
    <location>
        <begin position="26"/>
        <end position="142"/>
    </location>
</feature>
<dbReference type="RefSeq" id="WP_110322688.1">
    <property type="nucleotide sequence ID" value="NZ_JAQETU010000015.1"/>
</dbReference>
<dbReference type="AlphaFoldDB" id="A0A2V3Y747"/>
<gene>
    <name evidence="4" type="ORF">DFR60_104177</name>
</gene>
<sequence>MMMPSIFGENLFDDFMEDAFKSPIFGKREKNLMKTDIRESDTGYELDMDLPGFKKEEITVNLRDGYVTISAERGMERCEKDEKTGKYVRQERYSGSCQRSFYVGEGVKQEDMKARFEDGILHLEFPKATQKQVEESHRILIE</sequence>
<proteinExistence type="inferred from homology"/>
<evidence type="ECO:0000313" key="5">
    <source>
        <dbReference type="Proteomes" id="UP000248057"/>
    </source>
</evidence>
<name>A0A2V3Y747_9FIRM</name>
<comment type="caution">
    <text evidence="4">The sequence shown here is derived from an EMBL/GenBank/DDBJ whole genome shotgun (WGS) entry which is preliminary data.</text>
</comment>
<dbReference type="EMBL" id="QJKD01000004">
    <property type="protein sequence ID" value="PXX54352.1"/>
    <property type="molecule type" value="Genomic_DNA"/>
</dbReference>
<dbReference type="InterPro" id="IPR008978">
    <property type="entry name" value="HSP20-like_chaperone"/>
</dbReference>
<dbReference type="PANTHER" id="PTHR11527">
    <property type="entry name" value="HEAT-SHOCK PROTEIN 20 FAMILY MEMBER"/>
    <property type="match status" value="1"/>
</dbReference>
<dbReference type="PROSITE" id="PS01031">
    <property type="entry name" value="SHSP"/>
    <property type="match status" value="1"/>
</dbReference>
<dbReference type="InterPro" id="IPR031107">
    <property type="entry name" value="Small_HSP"/>
</dbReference>
<dbReference type="InterPro" id="IPR002068">
    <property type="entry name" value="A-crystallin/Hsp20_dom"/>
</dbReference>
<dbReference type="Pfam" id="PF00011">
    <property type="entry name" value="HSP20"/>
    <property type="match status" value="1"/>
</dbReference>
<comment type="similarity">
    <text evidence="1 2">Belongs to the small heat shock protein (HSP20) family.</text>
</comment>
<evidence type="ECO:0000256" key="2">
    <source>
        <dbReference type="RuleBase" id="RU003616"/>
    </source>
</evidence>
<dbReference type="Proteomes" id="UP000248057">
    <property type="component" value="Unassembled WGS sequence"/>
</dbReference>
<accession>A0A2V3Y747</accession>